<gene>
    <name evidence="2" type="ORF">ACFSQ0_06910</name>
</gene>
<dbReference type="InterPro" id="IPR015943">
    <property type="entry name" value="WD40/YVTN_repeat-like_dom_sf"/>
</dbReference>
<protein>
    <submittedName>
        <fullName evidence="2">WD40/YVTN/BNR-like repeat-containing protein</fullName>
    </submittedName>
</protein>
<feature type="signal peptide" evidence="1">
    <location>
        <begin position="1"/>
        <end position="19"/>
    </location>
</feature>
<dbReference type="Proteomes" id="UP001597357">
    <property type="component" value="Unassembled WGS sequence"/>
</dbReference>
<feature type="chain" id="PRO_5045773059" evidence="1">
    <location>
        <begin position="20"/>
        <end position="354"/>
    </location>
</feature>
<evidence type="ECO:0000256" key="1">
    <source>
        <dbReference type="SAM" id="SignalP"/>
    </source>
</evidence>
<name>A0ABW5SDZ2_9FLAO</name>
<dbReference type="SUPFAM" id="SSF110296">
    <property type="entry name" value="Oligoxyloglucan reducing end-specific cellobiohydrolase"/>
    <property type="match status" value="1"/>
</dbReference>
<comment type="caution">
    <text evidence="2">The sequence shown here is derived from an EMBL/GenBank/DDBJ whole genome shotgun (WGS) entry which is preliminary data.</text>
</comment>
<dbReference type="PANTHER" id="PTHR47199:SF2">
    <property type="entry name" value="PHOTOSYSTEM II STABILITY_ASSEMBLY FACTOR HCF136, CHLOROPLASTIC"/>
    <property type="match status" value="1"/>
</dbReference>
<keyword evidence="3" id="KW-1185">Reference proteome</keyword>
<dbReference type="EMBL" id="JBHULZ010000026">
    <property type="protein sequence ID" value="MFD2697718.1"/>
    <property type="molecule type" value="Genomic_DNA"/>
</dbReference>
<dbReference type="Gene3D" id="2.130.10.10">
    <property type="entry name" value="YVTN repeat-like/Quinoprotein amine dehydrogenase"/>
    <property type="match status" value="1"/>
</dbReference>
<evidence type="ECO:0000313" key="2">
    <source>
        <dbReference type="EMBL" id="MFD2697718.1"/>
    </source>
</evidence>
<dbReference type="PANTHER" id="PTHR47199">
    <property type="entry name" value="PHOTOSYSTEM II STABILITY/ASSEMBLY FACTOR HCF136, CHLOROPLASTIC"/>
    <property type="match status" value="1"/>
</dbReference>
<dbReference type="RefSeq" id="WP_379046080.1">
    <property type="nucleotide sequence ID" value="NZ_JBHULZ010000026.1"/>
</dbReference>
<sequence>MKYISLCLMALLCFSCVKVSQNQQRPHVYTKVKIESVLDRDISIRALNVNDQHIFYGCDKGEFGYLNTADHSIAYIGGVEFNGNPPEFRAIAHTGQADFILSAGNPALLYKVNFFGKRRLVHQDSTAGIFYNALAFWNDQEGLALGDPVDNCLRLLITRDGGDFWNPVQCSELPFYIPGEAGFAASNTNIHIKGNKAWVVTGGAAARVYFTNDKGATWKAYDTPIVSGKATQGIYSVDFYNEDLGVIVGGDYTQPNQMHNNKAITFDGGKSWQVISDQALPGYKSCIKFIPNSGGQEMVAVGFTGIAYSSDFGKTWKQLSDEGFYTLSFLNEYTAYAAGKGGIKKIVFLEESMD</sequence>
<accession>A0ABW5SDZ2</accession>
<reference evidence="3" key="1">
    <citation type="journal article" date="2019" name="Int. J. Syst. Evol. Microbiol.">
        <title>The Global Catalogue of Microorganisms (GCM) 10K type strain sequencing project: providing services to taxonomists for standard genome sequencing and annotation.</title>
        <authorList>
            <consortium name="The Broad Institute Genomics Platform"/>
            <consortium name="The Broad Institute Genome Sequencing Center for Infectious Disease"/>
            <person name="Wu L."/>
            <person name="Ma J."/>
        </authorList>
    </citation>
    <scope>NUCLEOTIDE SEQUENCE [LARGE SCALE GENOMIC DNA]</scope>
    <source>
        <strain evidence="3">KCTC 42255</strain>
    </source>
</reference>
<evidence type="ECO:0000313" key="3">
    <source>
        <dbReference type="Proteomes" id="UP001597357"/>
    </source>
</evidence>
<keyword evidence="1" id="KW-0732">Signal</keyword>
<proteinExistence type="predicted"/>
<dbReference type="CDD" id="cd15482">
    <property type="entry name" value="Sialidase_non-viral"/>
    <property type="match status" value="1"/>
</dbReference>
<organism evidence="2 3">
    <name type="scientific">Mesonia sediminis</name>
    <dbReference type="NCBI Taxonomy" id="1703946"/>
    <lineage>
        <taxon>Bacteria</taxon>
        <taxon>Pseudomonadati</taxon>
        <taxon>Bacteroidota</taxon>
        <taxon>Flavobacteriia</taxon>
        <taxon>Flavobacteriales</taxon>
        <taxon>Flavobacteriaceae</taxon>
        <taxon>Mesonia</taxon>
    </lineage>
</organism>